<dbReference type="Gene3D" id="3.40.190.120">
    <property type="entry name" value="Osmoprotection protein (prox), domain 2"/>
    <property type="match status" value="1"/>
</dbReference>
<reference evidence="2 3" key="1">
    <citation type="submission" date="2019-03" db="EMBL/GenBank/DDBJ databases">
        <title>Genomic Encyclopedia of Type Strains, Phase IV (KMG-IV): sequencing the most valuable type-strain genomes for metagenomic binning, comparative biology and taxonomic classification.</title>
        <authorList>
            <person name="Goeker M."/>
        </authorList>
    </citation>
    <scope>NUCLEOTIDE SEQUENCE [LARGE SCALE GENOMIC DNA]</scope>
    <source>
        <strain evidence="2 3">DSM 102852</strain>
    </source>
</reference>
<dbReference type="GO" id="GO:0043190">
    <property type="term" value="C:ATP-binding cassette (ABC) transporter complex"/>
    <property type="evidence" value="ECO:0007669"/>
    <property type="project" value="InterPro"/>
</dbReference>
<dbReference type="AlphaFoldDB" id="A0A4R6Y576"/>
<evidence type="ECO:0000313" key="2">
    <source>
        <dbReference type="EMBL" id="TDR30500.1"/>
    </source>
</evidence>
<dbReference type="PROSITE" id="PS51257">
    <property type="entry name" value="PROKAR_LIPOPROTEIN"/>
    <property type="match status" value="1"/>
</dbReference>
<evidence type="ECO:0000259" key="1">
    <source>
        <dbReference type="Pfam" id="PF04069"/>
    </source>
</evidence>
<keyword evidence="3" id="KW-1185">Reference proteome</keyword>
<evidence type="ECO:0000313" key="3">
    <source>
        <dbReference type="Proteomes" id="UP000294480"/>
    </source>
</evidence>
<dbReference type="EMBL" id="SNZE01000020">
    <property type="protein sequence ID" value="TDR30500.1"/>
    <property type="molecule type" value="Genomic_DNA"/>
</dbReference>
<dbReference type="SUPFAM" id="SSF53850">
    <property type="entry name" value="Periplasmic binding protein-like II"/>
    <property type="match status" value="1"/>
</dbReference>
<dbReference type="RefSeq" id="WP_281275632.1">
    <property type="nucleotide sequence ID" value="NZ_SNZE01000020.1"/>
</dbReference>
<proteinExistence type="predicted"/>
<dbReference type="Pfam" id="PF04069">
    <property type="entry name" value="OpuAC"/>
    <property type="match status" value="1"/>
</dbReference>
<accession>A0A4R6Y576</accession>
<feature type="domain" description="ABC-type glycine betaine transport system substrate-binding" evidence="1">
    <location>
        <begin position="45"/>
        <end position="318"/>
    </location>
</feature>
<dbReference type="Gene3D" id="3.40.190.10">
    <property type="entry name" value="Periplasmic binding protein-like II"/>
    <property type="match status" value="1"/>
</dbReference>
<dbReference type="InterPro" id="IPR007210">
    <property type="entry name" value="ABC_Gly_betaine_transp_sub-bd"/>
</dbReference>
<organism evidence="2 3">
    <name type="scientific">Hydromonas duriensis</name>
    <dbReference type="NCBI Taxonomy" id="1527608"/>
    <lineage>
        <taxon>Bacteria</taxon>
        <taxon>Pseudomonadati</taxon>
        <taxon>Pseudomonadota</taxon>
        <taxon>Betaproteobacteria</taxon>
        <taxon>Burkholderiales</taxon>
        <taxon>Burkholderiaceae</taxon>
        <taxon>Hydromonas</taxon>
    </lineage>
</organism>
<gene>
    <name evidence="2" type="ORF">DFR44_12010</name>
</gene>
<dbReference type="GO" id="GO:0022857">
    <property type="term" value="F:transmembrane transporter activity"/>
    <property type="evidence" value="ECO:0007669"/>
    <property type="project" value="InterPro"/>
</dbReference>
<sequence length="325" mass="35511">MKTISGFFLKRIVGAFFGGVFVMTVLACTDKTQANKSNTIQTVDAVRVSSKVDTEGDLLGNMILLLLEENGIPTINKIQLGTTKIVRYALLNNEIDIYPEYTGSAAFNFNNANNPAWKNAEATYNLGKNLDYEQNKIVWLKSAPANNTWAIAVRSDLAASNNLKTLEDLSKYINDGHFFKMVASSEFMERGDALPLFEKTYAFKLKPNQVLPLPGGDVGVFAKAAAEQKSGVNAALVYGTSGAVAQLGLVVLEDSKMAQPIFEPVPMIRESVLKKYPQIADILNPVFSSLDLKTLQHLNGLVAFEGKDAKLVAADYLKSKGFLKQ</sequence>
<dbReference type="Proteomes" id="UP000294480">
    <property type="component" value="Unassembled WGS sequence"/>
</dbReference>
<name>A0A4R6Y576_9BURK</name>
<comment type="caution">
    <text evidence="2">The sequence shown here is derived from an EMBL/GenBank/DDBJ whole genome shotgun (WGS) entry which is preliminary data.</text>
</comment>
<protein>
    <submittedName>
        <fullName evidence="2">Osmoprotectant transport system substrate-binding protein</fullName>
    </submittedName>
</protein>